<feature type="domain" description="VanZ-like" evidence="2">
    <location>
        <begin position="7"/>
        <end position="151"/>
    </location>
</feature>
<dbReference type="Proteomes" id="UP000831787">
    <property type="component" value="Chromosome"/>
</dbReference>
<evidence type="ECO:0000256" key="1">
    <source>
        <dbReference type="SAM" id="Phobius"/>
    </source>
</evidence>
<dbReference type="InterPro" id="IPR006976">
    <property type="entry name" value="VanZ-like"/>
</dbReference>
<feature type="transmembrane region" description="Helical" evidence="1">
    <location>
        <begin position="102"/>
        <end position="119"/>
    </location>
</feature>
<dbReference type="InterPro" id="IPR016747">
    <property type="entry name" value="Phosphotransbutyrylase"/>
</dbReference>
<proteinExistence type="predicted"/>
<gene>
    <name evidence="3" type="ORF">MUN89_06980</name>
</gene>
<dbReference type="EMBL" id="CP095073">
    <property type="protein sequence ID" value="UOQ45672.1"/>
    <property type="molecule type" value="Genomic_DNA"/>
</dbReference>
<accession>A0ABY4EP07</accession>
<organism evidence="3 4">
    <name type="scientific">Halobacillus salinarum</name>
    <dbReference type="NCBI Taxonomy" id="2932257"/>
    <lineage>
        <taxon>Bacteria</taxon>
        <taxon>Bacillati</taxon>
        <taxon>Bacillota</taxon>
        <taxon>Bacilli</taxon>
        <taxon>Bacillales</taxon>
        <taxon>Bacillaceae</taxon>
        <taxon>Halobacillus</taxon>
    </lineage>
</organism>
<feature type="transmembrane region" description="Helical" evidence="1">
    <location>
        <begin position="77"/>
        <end position="95"/>
    </location>
</feature>
<evidence type="ECO:0000259" key="2">
    <source>
        <dbReference type="Pfam" id="PF04892"/>
    </source>
</evidence>
<keyword evidence="4" id="KW-1185">Reference proteome</keyword>
<dbReference type="NCBIfam" id="NF037970">
    <property type="entry name" value="vanZ_1"/>
    <property type="match status" value="1"/>
</dbReference>
<dbReference type="Pfam" id="PF04892">
    <property type="entry name" value="VanZ"/>
    <property type="match status" value="1"/>
</dbReference>
<reference evidence="3 4" key="1">
    <citation type="submission" date="2022-04" db="EMBL/GenBank/DDBJ databases">
        <title>Halobacillus sp. isolated from saltern.</title>
        <authorList>
            <person name="Won M."/>
            <person name="Lee C.-M."/>
            <person name="Woen H.-Y."/>
            <person name="Kwon S.-W."/>
        </authorList>
    </citation>
    <scope>NUCLEOTIDE SEQUENCE [LARGE SCALE GENOMIC DNA]</scope>
    <source>
        <strain evidence="3 4">SSBR10-3</strain>
    </source>
</reference>
<keyword evidence="1" id="KW-0812">Transmembrane</keyword>
<dbReference type="PIRSF" id="PIRSF019083">
    <property type="entry name" value="UCP019083_VanZ"/>
    <property type="match status" value="1"/>
</dbReference>
<sequence>MKKITYLLLTAAVMGLIFLFSSQPYHQQDLRPAIRTFVNVEDLQPLLGSVKFHYHNSEVSAASHGIDGLLDFLIRKTAHFFIYFLLMCLLIGTLTNVFPEKFLLVWCAALLFTCTYAALDEYHQTFTPDRTPYIGDVLLDTFGALTAGMAVILSRLKKTKQ</sequence>
<keyword evidence="1" id="KW-0472">Membrane</keyword>
<name>A0ABY4EP07_9BACI</name>
<dbReference type="RefSeq" id="WP_244712486.1">
    <property type="nucleotide sequence ID" value="NZ_CP095073.1"/>
</dbReference>
<evidence type="ECO:0000313" key="4">
    <source>
        <dbReference type="Proteomes" id="UP000831787"/>
    </source>
</evidence>
<protein>
    <submittedName>
        <fullName evidence="3">VanZ family protein</fullName>
    </submittedName>
</protein>
<keyword evidence="1" id="KW-1133">Transmembrane helix</keyword>
<feature type="transmembrane region" description="Helical" evidence="1">
    <location>
        <begin position="131"/>
        <end position="153"/>
    </location>
</feature>
<evidence type="ECO:0000313" key="3">
    <source>
        <dbReference type="EMBL" id="UOQ45672.1"/>
    </source>
</evidence>